<evidence type="ECO:0000313" key="3">
    <source>
        <dbReference type="Proteomes" id="UP001153269"/>
    </source>
</evidence>
<feature type="compositionally biased region" description="Acidic residues" evidence="1">
    <location>
        <begin position="9"/>
        <end position="19"/>
    </location>
</feature>
<feature type="region of interest" description="Disordered" evidence="1">
    <location>
        <begin position="1"/>
        <end position="22"/>
    </location>
</feature>
<reference evidence="2" key="1">
    <citation type="submission" date="2020-03" db="EMBL/GenBank/DDBJ databases">
        <authorList>
            <person name="Weist P."/>
        </authorList>
    </citation>
    <scope>NUCLEOTIDE SEQUENCE</scope>
</reference>
<dbReference type="Proteomes" id="UP001153269">
    <property type="component" value="Unassembled WGS sequence"/>
</dbReference>
<evidence type="ECO:0000256" key="1">
    <source>
        <dbReference type="SAM" id="MobiDB-lite"/>
    </source>
</evidence>
<proteinExistence type="predicted"/>
<evidence type="ECO:0000313" key="2">
    <source>
        <dbReference type="EMBL" id="CAB1425974.1"/>
    </source>
</evidence>
<sequence>MLLTSQPGEDGDEQEEESEPCSTLRVLTELQITKRSSSALHPQNHSGLSALYKGDKGVLVSSSWACWASEGWVLEMEEHSLPNLSEGGGGGFLLTGQSLPAPRLHITQMLCA</sequence>
<comment type="caution">
    <text evidence="2">The sequence shown here is derived from an EMBL/GenBank/DDBJ whole genome shotgun (WGS) entry which is preliminary data.</text>
</comment>
<keyword evidence="3" id="KW-1185">Reference proteome</keyword>
<dbReference type="AlphaFoldDB" id="A0A9N7YJ03"/>
<accession>A0A9N7YJ03</accession>
<protein>
    <submittedName>
        <fullName evidence="2">Uncharacterized protein</fullName>
    </submittedName>
</protein>
<organism evidence="2 3">
    <name type="scientific">Pleuronectes platessa</name>
    <name type="common">European plaice</name>
    <dbReference type="NCBI Taxonomy" id="8262"/>
    <lineage>
        <taxon>Eukaryota</taxon>
        <taxon>Metazoa</taxon>
        <taxon>Chordata</taxon>
        <taxon>Craniata</taxon>
        <taxon>Vertebrata</taxon>
        <taxon>Euteleostomi</taxon>
        <taxon>Actinopterygii</taxon>
        <taxon>Neopterygii</taxon>
        <taxon>Teleostei</taxon>
        <taxon>Neoteleostei</taxon>
        <taxon>Acanthomorphata</taxon>
        <taxon>Carangaria</taxon>
        <taxon>Pleuronectiformes</taxon>
        <taxon>Pleuronectoidei</taxon>
        <taxon>Pleuronectidae</taxon>
        <taxon>Pleuronectes</taxon>
    </lineage>
</organism>
<gene>
    <name evidence="2" type="ORF">PLEPLA_LOCUS13908</name>
</gene>
<dbReference type="EMBL" id="CADEAL010000849">
    <property type="protein sequence ID" value="CAB1425974.1"/>
    <property type="molecule type" value="Genomic_DNA"/>
</dbReference>
<name>A0A9N7YJ03_PLEPL</name>